<feature type="domain" description="Major facilitator superfamily (MFS) profile" evidence="8">
    <location>
        <begin position="1"/>
        <end position="405"/>
    </location>
</feature>
<feature type="transmembrane region" description="Helical" evidence="7">
    <location>
        <begin position="179"/>
        <end position="199"/>
    </location>
</feature>
<feature type="transmembrane region" description="Helical" evidence="7">
    <location>
        <begin position="381"/>
        <end position="401"/>
    </location>
</feature>
<dbReference type="PANTHER" id="PTHR23517:SF3">
    <property type="entry name" value="INTEGRAL MEMBRANE TRANSPORT PROTEIN"/>
    <property type="match status" value="1"/>
</dbReference>
<evidence type="ECO:0000256" key="5">
    <source>
        <dbReference type="ARBA" id="ARBA00022989"/>
    </source>
</evidence>
<dbReference type="PROSITE" id="PS50850">
    <property type="entry name" value="MFS"/>
    <property type="match status" value="1"/>
</dbReference>
<proteinExistence type="predicted"/>
<feature type="transmembrane region" description="Helical" evidence="7">
    <location>
        <begin position="30"/>
        <end position="51"/>
    </location>
</feature>
<evidence type="ECO:0000256" key="4">
    <source>
        <dbReference type="ARBA" id="ARBA00022692"/>
    </source>
</evidence>
<feature type="transmembrane region" description="Helical" evidence="7">
    <location>
        <begin position="151"/>
        <end position="173"/>
    </location>
</feature>
<sequence>MFTVDLRCIKEITRTLAPTVATYSLVIRRLMICSVTIVVSRAMTSPLLALLLSTRLGLNQQDIGLLMGIAVFIATLLGLYGGYIIDRLEKRKLLILAMLSSSIGFLLLTFASNLYLTTLTLVITEAASALFLIGSKAIISENLPVGDRAKVFSLRYTLTNVGYATGPMIGVVIAGHMQLAPFLIASAIAFGSLFLMIGIPPTQRDDSHKPLSFLSTLRTLRSDRTLILFTSGSLLSTIVHGRYTLYLSQFLLVAYKPAEALKILSAVLACNAITVIVMQYQIGRFLKREQLRYWIVLGTLLFIAGLVGFSQAHSLLTWCLAMFVFTLGEMIIYPSEFLFIDTIAPDALRGSYYGAQNLAAFGGAMSPVICGYLLINAAPTSMFYALGALTAMGGTLCFLSGRRVAGTPLI</sequence>
<dbReference type="GO" id="GO:0005886">
    <property type="term" value="C:plasma membrane"/>
    <property type="evidence" value="ECO:0007669"/>
    <property type="project" value="UniProtKB-SubCell"/>
</dbReference>
<feature type="transmembrane region" description="Helical" evidence="7">
    <location>
        <begin position="118"/>
        <end position="139"/>
    </location>
</feature>
<dbReference type="InterPro" id="IPR050171">
    <property type="entry name" value="MFS_Transporters"/>
</dbReference>
<dbReference type="AlphaFoldDB" id="A0A3M4Q2R2"/>
<evidence type="ECO:0000259" key="8">
    <source>
        <dbReference type="PROSITE" id="PS50850"/>
    </source>
</evidence>
<dbReference type="InterPro" id="IPR020846">
    <property type="entry name" value="MFS_dom"/>
</dbReference>
<dbReference type="Gene3D" id="1.20.1250.20">
    <property type="entry name" value="MFS general substrate transporter like domains"/>
    <property type="match status" value="1"/>
</dbReference>
<protein>
    <recommendedName>
        <fullName evidence="8">Major facilitator superfamily (MFS) profile domain-containing protein</fullName>
    </recommendedName>
</protein>
<dbReference type="InterPro" id="IPR036259">
    <property type="entry name" value="MFS_trans_sf"/>
</dbReference>
<keyword evidence="6 7" id="KW-0472">Membrane</keyword>
<evidence type="ECO:0000313" key="10">
    <source>
        <dbReference type="Proteomes" id="UP000277179"/>
    </source>
</evidence>
<name>A0A3M4Q2R2_9PSED</name>
<dbReference type="SUPFAM" id="SSF103473">
    <property type="entry name" value="MFS general substrate transporter"/>
    <property type="match status" value="1"/>
</dbReference>
<accession>A0A3M4Q2R2</accession>
<evidence type="ECO:0000256" key="1">
    <source>
        <dbReference type="ARBA" id="ARBA00004651"/>
    </source>
</evidence>
<feature type="transmembrane region" description="Helical" evidence="7">
    <location>
        <begin position="263"/>
        <end position="282"/>
    </location>
</feature>
<evidence type="ECO:0000256" key="7">
    <source>
        <dbReference type="SAM" id="Phobius"/>
    </source>
</evidence>
<evidence type="ECO:0000256" key="3">
    <source>
        <dbReference type="ARBA" id="ARBA00022475"/>
    </source>
</evidence>
<comment type="subcellular location">
    <subcellularLocation>
        <location evidence="1">Cell membrane</location>
        <topology evidence="1">Multi-pass membrane protein</topology>
    </subcellularLocation>
</comment>
<dbReference type="EMBL" id="RBRL01000348">
    <property type="protein sequence ID" value="RMQ84534.1"/>
    <property type="molecule type" value="Genomic_DNA"/>
</dbReference>
<dbReference type="InterPro" id="IPR011701">
    <property type="entry name" value="MFS"/>
</dbReference>
<keyword evidence="3" id="KW-1003">Cell membrane</keyword>
<keyword evidence="4 7" id="KW-0812">Transmembrane</keyword>
<feature type="transmembrane region" description="Helical" evidence="7">
    <location>
        <begin position="225"/>
        <end position="243"/>
    </location>
</feature>
<dbReference type="Proteomes" id="UP000277179">
    <property type="component" value="Unassembled WGS sequence"/>
</dbReference>
<dbReference type="Pfam" id="PF07690">
    <property type="entry name" value="MFS_1"/>
    <property type="match status" value="1"/>
</dbReference>
<comment type="caution">
    <text evidence="9">The sequence shown here is derived from an EMBL/GenBank/DDBJ whole genome shotgun (WGS) entry which is preliminary data.</text>
</comment>
<feature type="transmembrane region" description="Helical" evidence="7">
    <location>
        <begin position="63"/>
        <end position="81"/>
    </location>
</feature>
<dbReference type="PANTHER" id="PTHR23517">
    <property type="entry name" value="RESISTANCE PROTEIN MDTM, PUTATIVE-RELATED-RELATED"/>
    <property type="match status" value="1"/>
</dbReference>
<evidence type="ECO:0000313" key="9">
    <source>
        <dbReference type="EMBL" id="RMQ84534.1"/>
    </source>
</evidence>
<organism evidence="9 10">
    <name type="scientific">Pseudomonas salomonii</name>
    <dbReference type="NCBI Taxonomy" id="191391"/>
    <lineage>
        <taxon>Bacteria</taxon>
        <taxon>Pseudomonadati</taxon>
        <taxon>Pseudomonadota</taxon>
        <taxon>Gammaproteobacteria</taxon>
        <taxon>Pseudomonadales</taxon>
        <taxon>Pseudomonadaceae</taxon>
        <taxon>Pseudomonas</taxon>
    </lineage>
</organism>
<feature type="transmembrane region" description="Helical" evidence="7">
    <location>
        <begin position="352"/>
        <end position="375"/>
    </location>
</feature>
<feature type="transmembrane region" description="Helical" evidence="7">
    <location>
        <begin position="93"/>
        <end position="112"/>
    </location>
</feature>
<gene>
    <name evidence="9" type="ORF">ALP97_03284</name>
</gene>
<reference evidence="9 10" key="1">
    <citation type="submission" date="2018-08" db="EMBL/GenBank/DDBJ databases">
        <title>Recombination of ecologically and evolutionarily significant loci maintains genetic cohesion in the Pseudomonas syringae species complex.</title>
        <authorList>
            <person name="Dillon M."/>
            <person name="Thakur S."/>
            <person name="Almeida R.N.D."/>
            <person name="Weir B.S."/>
            <person name="Guttman D.S."/>
        </authorList>
    </citation>
    <scope>NUCLEOTIDE SEQUENCE [LARGE SCALE GENOMIC DNA]</scope>
    <source>
        <strain evidence="9 10">ICMP 11288</strain>
    </source>
</reference>
<feature type="transmembrane region" description="Helical" evidence="7">
    <location>
        <begin position="315"/>
        <end position="340"/>
    </location>
</feature>
<keyword evidence="5 7" id="KW-1133">Transmembrane helix</keyword>
<keyword evidence="2" id="KW-0813">Transport</keyword>
<evidence type="ECO:0000256" key="2">
    <source>
        <dbReference type="ARBA" id="ARBA00022448"/>
    </source>
</evidence>
<evidence type="ECO:0000256" key="6">
    <source>
        <dbReference type="ARBA" id="ARBA00023136"/>
    </source>
</evidence>
<dbReference type="GO" id="GO:0022857">
    <property type="term" value="F:transmembrane transporter activity"/>
    <property type="evidence" value="ECO:0007669"/>
    <property type="project" value="InterPro"/>
</dbReference>
<feature type="transmembrane region" description="Helical" evidence="7">
    <location>
        <begin position="291"/>
        <end position="309"/>
    </location>
</feature>